<dbReference type="Gene3D" id="3.90.1200.10">
    <property type="match status" value="1"/>
</dbReference>
<dbReference type="Pfam" id="PF04655">
    <property type="entry name" value="APH_6_hur"/>
    <property type="match status" value="1"/>
</dbReference>
<sequence>MPPAPSLAEAEALFAPYLQRWQLTPDGEALLTPSGALLPVRKDGQAAMLKVSQNEDERLGAQVMRAWRGAGSARVLEIDGDGLLLERGGDPLIAMAQDGDDDLATALLCRALARLHTYDGPRPKGLKDLHSWFADLAPAARRHGGFLTEADALARQLLAAPCEQRLLHGDLHHGNLLDFGPRGWLAIDPKGLVGDRALDYAVIFANPDLCDPSRPVGTDPARFQRRLAIVCRESGLERQRLLQWLVAWCGLSAAWFLDDDDPDADIDLAVGALALEALATQ</sequence>
<dbReference type="GO" id="GO:0016773">
    <property type="term" value="F:phosphotransferase activity, alcohol group as acceptor"/>
    <property type="evidence" value="ECO:0007669"/>
    <property type="project" value="InterPro"/>
</dbReference>
<dbReference type="InterPro" id="IPR006748">
    <property type="entry name" value="NH2Glyco/OHUrea_AB-resist_kin"/>
</dbReference>
<dbReference type="RefSeq" id="WP_173176518.1">
    <property type="nucleotide sequence ID" value="NZ_AP023189.1"/>
</dbReference>
<dbReference type="EMBL" id="BQKM01000002">
    <property type="protein sequence ID" value="GJN51452.1"/>
    <property type="molecule type" value="Genomic_DNA"/>
</dbReference>
<dbReference type="Proteomes" id="UP001054892">
    <property type="component" value="Unassembled WGS sequence"/>
</dbReference>
<proteinExistence type="predicted"/>
<gene>
    <name evidence="1" type="primary">str</name>
    <name evidence="1" type="ORF">TUM18999_15990</name>
    <name evidence="2" type="ORF">TUM20286_12040</name>
</gene>
<dbReference type="Proteomes" id="UP000509383">
    <property type="component" value="Chromosome"/>
</dbReference>
<dbReference type="SUPFAM" id="SSF56112">
    <property type="entry name" value="Protein kinase-like (PK-like)"/>
    <property type="match status" value="1"/>
</dbReference>
<protein>
    <submittedName>
        <fullName evidence="1">Streptomycin 3''-phosphotransferase</fullName>
    </submittedName>
</protein>
<keyword evidence="4" id="KW-1185">Reference proteome</keyword>
<reference evidence="1 3" key="1">
    <citation type="submission" date="2020-05" db="EMBL/GenBank/DDBJ databases">
        <title>Characterization of novel class B3 metallo-beta-lactamase from novel Pseudomonas species.</title>
        <authorList>
            <person name="Yamada K."/>
            <person name="Aoki K."/>
            <person name="Ishii Y."/>
        </authorList>
    </citation>
    <scope>NUCLEOTIDE SEQUENCE [LARGE SCALE GENOMIC DNA]</scope>
    <source>
        <strain evidence="1 3">TUM18999</strain>
        <strain evidence="2 4">TUM20286</strain>
    </source>
</reference>
<name>A0A6J4E1S7_9PSED</name>
<dbReference type="InterPro" id="IPR011009">
    <property type="entry name" value="Kinase-like_dom_sf"/>
</dbReference>
<dbReference type="KEGG" id="ptw:TUM18999_15990"/>
<dbReference type="GO" id="GO:0019748">
    <property type="term" value="P:secondary metabolic process"/>
    <property type="evidence" value="ECO:0007669"/>
    <property type="project" value="InterPro"/>
</dbReference>
<evidence type="ECO:0000313" key="1">
    <source>
        <dbReference type="EMBL" id="BCG23408.1"/>
    </source>
</evidence>
<dbReference type="EMBL" id="AP023189">
    <property type="protein sequence ID" value="BCG23408.1"/>
    <property type="molecule type" value="Genomic_DNA"/>
</dbReference>
<evidence type="ECO:0000313" key="2">
    <source>
        <dbReference type="EMBL" id="GJN51452.1"/>
    </source>
</evidence>
<accession>A0A6J4E1S7</accession>
<evidence type="ECO:0000313" key="3">
    <source>
        <dbReference type="Proteomes" id="UP000509383"/>
    </source>
</evidence>
<evidence type="ECO:0000313" key="4">
    <source>
        <dbReference type="Proteomes" id="UP001054892"/>
    </source>
</evidence>
<organism evidence="1 3">
    <name type="scientific">Pseudomonas tohonis</name>
    <dbReference type="NCBI Taxonomy" id="2725477"/>
    <lineage>
        <taxon>Bacteria</taxon>
        <taxon>Pseudomonadati</taxon>
        <taxon>Pseudomonadota</taxon>
        <taxon>Gammaproteobacteria</taxon>
        <taxon>Pseudomonadales</taxon>
        <taxon>Pseudomonadaceae</taxon>
        <taxon>Pseudomonas</taxon>
    </lineage>
</organism>
<dbReference type="AlphaFoldDB" id="A0A6J4E1S7"/>
<keyword evidence="1" id="KW-0808">Transferase</keyword>